<organism evidence="2">
    <name type="scientific">Caenorhabditis brenneri</name>
    <name type="common">Nematode worm</name>
    <dbReference type="NCBI Taxonomy" id="135651"/>
    <lineage>
        <taxon>Eukaryota</taxon>
        <taxon>Metazoa</taxon>
        <taxon>Ecdysozoa</taxon>
        <taxon>Nematoda</taxon>
        <taxon>Chromadorea</taxon>
        <taxon>Rhabditida</taxon>
        <taxon>Rhabditina</taxon>
        <taxon>Rhabditomorpha</taxon>
        <taxon>Rhabditoidea</taxon>
        <taxon>Rhabditidae</taxon>
        <taxon>Peloderinae</taxon>
        <taxon>Caenorhabditis</taxon>
    </lineage>
</organism>
<protein>
    <submittedName>
        <fullName evidence="1">Uncharacterized protein</fullName>
    </submittedName>
</protein>
<dbReference type="AlphaFoldDB" id="G0P159"/>
<name>G0P159_CAEBE</name>
<evidence type="ECO:0000313" key="1">
    <source>
        <dbReference type="EMBL" id="EGT42219.1"/>
    </source>
</evidence>
<sequence length="133" mass="15426">MPEDLDFDTVRDYIKTDKELSVIDSNTQLPLMTMSKLLKEFGKAVRTTIYNMLLLEFSQTEDRMSKLEDFCAANKFCGFDNLFQGFWSAMWSYAKHCLIPELTDSQAPSLVEMAKIFSEELALKLEEDLKKEE</sequence>
<gene>
    <name evidence="1" type="ORF">CAEBREN_12819</name>
</gene>
<proteinExistence type="predicted"/>
<evidence type="ECO:0000313" key="2">
    <source>
        <dbReference type="Proteomes" id="UP000008068"/>
    </source>
</evidence>
<dbReference type="Proteomes" id="UP000008068">
    <property type="component" value="Unassembled WGS sequence"/>
</dbReference>
<dbReference type="InParanoid" id="G0P159"/>
<dbReference type="EMBL" id="GL380008">
    <property type="protein sequence ID" value="EGT42219.1"/>
    <property type="molecule type" value="Genomic_DNA"/>
</dbReference>
<reference evidence="2" key="1">
    <citation type="submission" date="2011-07" db="EMBL/GenBank/DDBJ databases">
        <authorList>
            <consortium name="Caenorhabditis brenneri Sequencing and Analysis Consortium"/>
            <person name="Wilson R.K."/>
        </authorList>
    </citation>
    <scope>NUCLEOTIDE SEQUENCE [LARGE SCALE GENOMIC DNA]</scope>
    <source>
        <strain evidence="2">PB2801</strain>
    </source>
</reference>
<keyword evidence="2" id="KW-1185">Reference proteome</keyword>
<dbReference type="Gene3D" id="2.60.120.650">
    <property type="entry name" value="Cupin"/>
    <property type="match status" value="1"/>
</dbReference>
<dbReference type="HOGENOM" id="CLU_1908512_0_0_1"/>
<accession>G0P159</accession>